<accession>A0A2W6IF23</accession>
<evidence type="ECO:0000313" key="1">
    <source>
        <dbReference type="EMBL" id="PZS92776.1"/>
    </source>
</evidence>
<evidence type="ECO:0000313" key="2">
    <source>
        <dbReference type="Proteomes" id="UP000249614"/>
    </source>
</evidence>
<evidence type="ECO:0008006" key="3">
    <source>
        <dbReference type="Google" id="ProtNLM"/>
    </source>
</evidence>
<sequence>MSAVDLRKMRERAEVMQLGGQLLFKGGDLGGYLSQKAETEEGKAFWADGGNGRALLHGMVGAAMAALGGADALKGAVSAAGAEKAKIAISEFLESNTGSLSWEDYQSLMEVGSAMVGGALGGSTGANIAVTGDRFNRQLHISEIDLIQGSASGFAQRLCGCRNPSREQIDAAEKSLSEQAYRQVQFGVEGQWDRAASGYLRQVSAGRLLEPDPNRPGSGYSPLFYATPAEKADATQYVGSWNLRADFYRKNGLDVPSQEQAMAAAIQDQIDRKTHGKVLIGGTAVITAAGLSPVALAAARGCLSKPASCDAILTGVVDAVASEATGGASLVVGAGAAAKTAELIVENVAREGASGGALSDMGRSIPQLPKSGGPKLNPGAGTANFADEAKLMGHFEKHGGEFGAKSASEYLEVGKDIVPGS</sequence>
<organism evidence="1 2">
    <name type="scientific">Stenotrophomonas maltophilia</name>
    <name type="common">Pseudomonas maltophilia</name>
    <name type="synonym">Xanthomonas maltophilia</name>
    <dbReference type="NCBI Taxonomy" id="40324"/>
    <lineage>
        <taxon>Bacteria</taxon>
        <taxon>Pseudomonadati</taxon>
        <taxon>Pseudomonadota</taxon>
        <taxon>Gammaproteobacteria</taxon>
        <taxon>Lysobacterales</taxon>
        <taxon>Lysobacteraceae</taxon>
        <taxon>Stenotrophomonas</taxon>
        <taxon>Stenotrophomonas maltophilia group</taxon>
    </lineage>
</organism>
<comment type="caution">
    <text evidence="1">The sequence shown here is derived from an EMBL/GenBank/DDBJ whole genome shotgun (WGS) entry which is preliminary data.</text>
</comment>
<dbReference type="EMBL" id="LXXM01000146">
    <property type="protein sequence ID" value="PZS92776.1"/>
    <property type="molecule type" value="Genomic_DNA"/>
</dbReference>
<reference evidence="1 2" key="1">
    <citation type="submission" date="2016-05" db="EMBL/GenBank/DDBJ databases">
        <authorList>
            <person name="Lavstsen T."/>
            <person name="Jespersen J.S."/>
        </authorList>
    </citation>
    <scope>NUCLEOTIDE SEQUENCE [LARGE SCALE GENOMIC DNA]</scope>
    <source>
        <strain evidence="1 2">SM-5815</strain>
    </source>
</reference>
<protein>
    <recommendedName>
        <fullName evidence="3">Hemagglutinin</fullName>
    </recommendedName>
</protein>
<dbReference type="AlphaFoldDB" id="A0A2W6IF23"/>
<gene>
    <name evidence="1" type="ORF">A7X83_06525</name>
</gene>
<name>A0A2W6IF23_STEMA</name>
<proteinExistence type="predicted"/>
<dbReference type="Proteomes" id="UP000249614">
    <property type="component" value="Unassembled WGS sequence"/>
</dbReference>